<accession>A0ABS8UQD8</accession>
<organism evidence="1 2">
    <name type="scientific">Datura stramonium</name>
    <name type="common">Jimsonweed</name>
    <name type="synonym">Common thornapple</name>
    <dbReference type="NCBI Taxonomy" id="4076"/>
    <lineage>
        <taxon>Eukaryota</taxon>
        <taxon>Viridiplantae</taxon>
        <taxon>Streptophyta</taxon>
        <taxon>Embryophyta</taxon>
        <taxon>Tracheophyta</taxon>
        <taxon>Spermatophyta</taxon>
        <taxon>Magnoliopsida</taxon>
        <taxon>eudicotyledons</taxon>
        <taxon>Gunneridae</taxon>
        <taxon>Pentapetalae</taxon>
        <taxon>asterids</taxon>
        <taxon>lamiids</taxon>
        <taxon>Solanales</taxon>
        <taxon>Solanaceae</taxon>
        <taxon>Solanoideae</taxon>
        <taxon>Datureae</taxon>
        <taxon>Datura</taxon>
    </lineage>
</organism>
<gene>
    <name evidence="1" type="ORF">HAX54_019679</name>
</gene>
<reference evidence="1 2" key="1">
    <citation type="journal article" date="2021" name="BMC Genomics">
        <title>Datura genome reveals duplications of psychoactive alkaloid biosynthetic genes and high mutation rate following tissue culture.</title>
        <authorList>
            <person name="Rajewski A."/>
            <person name="Carter-House D."/>
            <person name="Stajich J."/>
            <person name="Litt A."/>
        </authorList>
    </citation>
    <scope>NUCLEOTIDE SEQUENCE [LARGE SCALE GENOMIC DNA]</scope>
    <source>
        <strain evidence="1">AR-01</strain>
    </source>
</reference>
<proteinExistence type="predicted"/>
<dbReference type="Proteomes" id="UP000823775">
    <property type="component" value="Unassembled WGS sequence"/>
</dbReference>
<keyword evidence="2" id="KW-1185">Reference proteome</keyword>
<name>A0ABS8UQD8_DATST</name>
<evidence type="ECO:0000313" key="1">
    <source>
        <dbReference type="EMBL" id="MCD9560860.1"/>
    </source>
</evidence>
<dbReference type="EMBL" id="JACEIK010002390">
    <property type="protein sequence ID" value="MCD9560860.1"/>
    <property type="molecule type" value="Genomic_DNA"/>
</dbReference>
<comment type="caution">
    <text evidence="1">The sequence shown here is derived from an EMBL/GenBank/DDBJ whole genome shotgun (WGS) entry which is preliminary data.</text>
</comment>
<protein>
    <submittedName>
        <fullName evidence="1">Uncharacterized protein</fullName>
    </submittedName>
</protein>
<evidence type="ECO:0000313" key="2">
    <source>
        <dbReference type="Proteomes" id="UP000823775"/>
    </source>
</evidence>
<sequence>MSFRQQAGIPCQISYVPEAFWELPGVPWMEATTVRRTEVPNLILDLAIPKLDELVYVKPTRGLYGYDCILWSWMKGCPVSIVVELDLTYLIFHMFFPIRLRI</sequence>